<dbReference type="RefSeq" id="WP_003489371.1">
    <property type="nucleotide sequence ID" value="NZ_JXSU01000007.1"/>
</dbReference>
<dbReference type="EMBL" id="JXSU01000007">
    <property type="protein sequence ID" value="KIS23005.1"/>
    <property type="molecule type" value="Genomic_DNA"/>
</dbReference>
<gene>
    <name evidence="5" type="ORF">N495_05210</name>
</gene>
<evidence type="ECO:0000259" key="4">
    <source>
        <dbReference type="PROSITE" id="PS50995"/>
    </source>
</evidence>
<keyword evidence="3" id="KW-0804">Transcription</keyword>
<proteinExistence type="predicted"/>
<reference evidence="5 6" key="1">
    <citation type="submission" date="2014-06" db="EMBL/GenBank/DDBJ databases">
        <title>Genome characterization of distinct group I Clostridium botulinum lineages.</title>
        <authorList>
            <person name="Giordani F."/>
            <person name="Anselmo A."/>
            <person name="Fillo S."/>
            <person name="Palozzi A.M."/>
            <person name="Fortunato A."/>
            <person name="Gentile B."/>
            <person name="Ciammaruconi A."/>
            <person name="Anniballi F."/>
            <person name="De Medici D."/>
            <person name="Lista F."/>
        </authorList>
    </citation>
    <scope>NUCLEOTIDE SEQUENCE [LARGE SCALE GENOMIC DNA]</scope>
    <source>
        <strain evidence="5 6">B2 450</strain>
    </source>
</reference>
<evidence type="ECO:0000313" key="5">
    <source>
        <dbReference type="EMBL" id="KIS23005.1"/>
    </source>
</evidence>
<dbReference type="InterPro" id="IPR052067">
    <property type="entry name" value="Metal_resp_HTH_trans_reg"/>
</dbReference>
<keyword evidence="1" id="KW-0805">Transcription regulation</keyword>
<dbReference type="GO" id="GO:0003700">
    <property type="term" value="F:DNA-binding transcription factor activity"/>
    <property type="evidence" value="ECO:0007669"/>
    <property type="project" value="InterPro"/>
</dbReference>
<evidence type="ECO:0000256" key="1">
    <source>
        <dbReference type="ARBA" id="ARBA00023015"/>
    </source>
</evidence>
<dbReference type="GO" id="GO:0003677">
    <property type="term" value="F:DNA binding"/>
    <property type="evidence" value="ECO:0007669"/>
    <property type="project" value="UniProtKB-KW"/>
</dbReference>
<dbReference type="SMART" id="SM00347">
    <property type="entry name" value="HTH_MARR"/>
    <property type="match status" value="1"/>
</dbReference>
<comment type="caution">
    <text evidence="5">The sequence shown here is derived from an EMBL/GenBank/DDBJ whole genome shotgun (WGS) entry which is preliminary data.</text>
</comment>
<feature type="domain" description="HTH marR-type" evidence="4">
    <location>
        <begin position="32"/>
        <end position="172"/>
    </location>
</feature>
<organism evidence="5 6">
    <name type="scientific">Clostridium botulinum B2 450</name>
    <dbReference type="NCBI Taxonomy" id="1379739"/>
    <lineage>
        <taxon>Bacteria</taxon>
        <taxon>Bacillati</taxon>
        <taxon>Bacillota</taxon>
        <taxon>Clostridia</taxon>
        <taxon>Eubacteriales</taxon>
        <taxon>Clostridiaceae</taxon>
        <taxon>Clostridium</taxon>
    </lineage>
</organism>
<dbReference type="InterPro" id="IPR036390">
    <property type="entry name" value="WH_DNA-bd_sf"/>
</dbReference>
<dbReference type="PANTHER" id="PTHR35790">
    <property type="entry name" value="HTH-TYPE TRANSCRIPTIONAL REGULATOR PCHR"/>
    <property type="match status" value="1"/>
</dbReference>
<evidence type="ECO:0000256" key="2">
    <source>
        <dbReference type="ARBA" id="ARBA00023125"/>
    </source>
</evidence>
<protein>
    <submittedName>
        <fullName evidence="5">MarR family transcriptional regulator</fullName>
    </submittedName>
</protein>
<sequence>MIIEEKNNKLVELFEKVISFINHLSEIEKDQEKNLIEAILNIKEDKEEGDKEFKKITDNDIKEISLSEFHVIECIGKNNMSNNIFIAKELNMTKGGISKINSKLLSKDIIKADKIENDKREIYYSLTEKGIVLFKLHEYLHKKEQEKLMKILSNYKQEEITTILKFLDDLEKVI</sequence>
<dbReference type="Proteomes" id="UP000032250">
    <property type="component" value="Unassembled WGS sequence"/>
</dbReference>
<dbReference type="SUPFAM" id="SSF46785">
    <property type="entry name" value="Winged helix' DNA-binding domain"/>
    <property type="match status" value="1"/>
</dbReference>
<accession>A0A0D1BRR0</accession>
<dbReference type="HOGENOM" id="CLU_083287_11_2_9"/>
<dbReference type="InterPro" id="IPR000835">
    <property type="entry name" value="HTH_MarR-typ"/>
</dbReference>
<dbReference type="Pfam" id="PF01047">
    <property type="entry name" value="MarR"/>
    <property type="match status" value="1"/>
</dbReference>
<keyword evidence="2" id="KW-0238">DNA-binding</keyword>
<dbReference type="Gene3D" id="1.10.10.10">
    <property type="entry name" value="Winged helix-like DNA-binding domain superfamily/Winged helix DNA-binding domain"/>
    <property type="match status" value="1"/>
</dbReference>
<dbReference type="PROSITE" id="PS50995">
    <property type="entry name" value="HTH_MARR_2"/>
    <property type="match status" value="1"/>
</dbReference>
<name>A0A0D1BRR0_CLOBO</name>
<dbReference type="PATRIC" id="fig|1379739.3.peg.1364"/>
<dbReference type="AlphaFoldDB" id="A0A0D1BRR0"/>
<dbReference type="InterPro" id="IPR036388">
    <property type="entry name" value="WH-like_DNA-bd_sf"/>
</dbReference>
<evidence type="ECO:0000256" key="3">
    <source>
        <dbReference type="ARBA" id="ARBA00023163"/>
    </source>
</evidence>
<dbReference type="OrthoDB" id="5358347at2"/>
<evidence type="ECO:0000313" key="6">
    <source>
        <dbReference type="Proteomes" id="UP000032250"/>
    </source>
</evidence>
<dbReference type="PANTHER" id="PTHR35790:SF4">
    <property type="entry name" value="HTH-TYPE TRANSCRIPTIONAL REGULATOR PCHR"/>
    <property type="match status" value="1"/>
</dbReference>